<dbReference type="SUPFAM" id="SSF55486">
    <property type="entry name" value="Metalloproteases ('zincins'), catalytic domain"/>
    <property type="match status" value="1"/>
</dbReference>
<dbReference type="GO" id="GO:0006508">
    <property type="term" value="P:proteolysis"/>
    <property type="evidence" value="ECO:0007669"/>
    <property type="project" value="InterPro"/>
</dbReference>
<evidence type="ECO:0000313" key="3">
    <source>
        <dbReference type="EMBL" id="RQX03668.1"/>
    </source>
</evidence>
<feature type="region of interest" description="Disordered" evidence="1">
    <location>
        <begin position="1"/>
        <end position="36"/>
    </location>
</feature>
<feature type="domain" description="Peptidase M6-like" evidence="2">
    <location>
        <begin position="368"/>
        <end position="420"/>
    </location>
</feature>
<sequence>MCCGPSRPRPIRLPGPALADLPAGGGPSGVGSRRPTCRHLHGDRHRSALLDSLRGLLTDVPGNPHRDVGAAFPPTRGGSVHRATPHRTRLRRAVLAAAVVTTLVATGAAQAAAAPANPAGGTAPFQVLDPQAWQNPDTMTWNDYKAVPGKNWADPSVSGSVRNFKIALVALDYPDETFAVSQRARSTVFGNPQSVATNIPRADVPKFYQDFLNTPNTLNKGHTLHEYWMQDSNGRYGVDLTGFGPYQMPAKSYQYGLDNGFNPGACPSGDVCGKNIRTDGLGAWRAAVGEEVANQYELVFILSAGQDESSTWQEFGQMIFQNKEDVPDAWGPPDPNLPNWAKTRYVDWTSWKAAATLWPNAGGGSSTQGESSGMGVYAHELTHLLGIGDNYNNPYGEPLRRAYTGIWSMMSRGSFNGPGGPHTRWQIPPTNGGSMGSLHTVRDKLKIGLLGEEHVLRLSRESLASSGLVVAQVTARAVDAGPKGLSGVNIALNKDLSPTCGVSTDPLCDGGNFNNYTVEVVDRMGADSFTPDSGVLLSKTKNADSAPFQWVVDANPQDIDMIDFYRPDGTPQKITMGDYRQLSDALFHAGADTGSQYEYVDEANRLHFYIIDLKRDSSGSLSYTVAVRSLDGTGGPSSHGVLLGKGDVTGGGKPTNRGVTCSFELTNTGSYSAGGQQHPENVSAYLKSDVYRLSAEVAGKGWRTWLPNQLATAQFGKATTVKVSVGATATAADTGFVKLTATSESDPTKTVTKQCRVEKS</sequence>
<evidence type="ECO:0000256" key="1">
    <source>
        <dbReference type="SAM" id="MobiDB-lite"/>
    </source>
</evidence>
<evidence type="ECO:0000259" key="2">
    <source>
        <dbReference type="Pfam" id="PF05547"/>
    </source>
</evidence>
<name>A0A3N9WS31_9ACTN</name>
<dbReference type="GO" id="GO:0008233">
    <property type="term" value="F:peptidase activity"/>
    <property type="evidence" value="ECO:0007669"/>
    <property type="project" value="InterPro"/>
</dbReference>
<dbReference type="Proteomes" id="UP000282312">
    <property type="component" value="Unassembled WGS sequence"/>
</dbReference>
<proteinExistence type="predicted"/>
<dbReference type="Pfam" id="PF05547">
    <property type="entry name" value="Peptidase_M6"/>
    <property type="match status" value="1"/>
</dbReference>
<organism evidence="3 4">
    <name type="scientific">Micromonospora inaquosa</name>
    <dbReference type="NCBI Taxonomy" id="2203716"/>
    <lineage>
        <taxon>Bacteria</taxon>
        <taxon>Bacillati</taxon>
        <taxon>Actinomycetota</taxon>
        <taxon>Actinomycetes</taxon>
        <taxon>Micromonosporales</taxon>
        <taxon>Micromonosporaceae</taxon>
        <taxon>Micromonospora</taxon>
    </lineage>
</organism>
<protein>
    <submittedName>
        <fullName evidence="3">Peptidase M6</fullName>
    </submittedName>
</protein>
<gene>
    <name evidence="3" type="ORF">DLJ59_11805</name>
</gene>
<evidence type="ECO:0000313" key="4">
    <source>
        <dbReference type="Proteomes" id="UP000282312"/>
    </source>
</evidence>
<dbReference type="NCBIfam" id="TIGR03296">
    <property type="entry name" value="M6dom_TIGR03296"/>
    <property type="match status" value="1"/>
</dbReference>
<comment type="caution">
    <text evidence="3">The sequence shown here is derived from an EMBL/GenBank/DDBJ whole genome shotgun (WGS) entry which is preliminary data.</text>
</comment>
<dbReference type="InterPro" id="IPR008757">
    <property type="entry name" value="Peptidase_M6-like_domain"/>
</dbReference>
<accession>A0A3N9WS31</accession>
<keyword evidence="4" id="KW-1185">Reference proteome</keyword>
<dbReference type="EMBL" id="QGSZ01000187">
    <property type="protein sequence ID" value="RQX03668.1"/>
    <property type="molecule type" value="Genomic_DNA"/>
</dbReference>
<dbReference type="OrthoDB" id="5165286at2"/>
<reference evidence="3 4" key="1">
    <citation type="submission" date="2018-05" db="EMBL/GenBank/DDBJ databases">
        <title>Micromonospora from Atacama Desert.</title>
        <authorList>
            <person name="Carro L."/>
            <person name="Goodfellow M."/>
            <person name="Klenk H.-P."/>
        </authorList>
    </citation>
    <scope>NUCLEOTIDE SEQUENCE [LARGE SCALE GENOMIC DNA]</scope>
    <source>
        <strain evidence="3 4">LB39</strain>
    </source>
</reference>
<dbReference type="AlphaFoldDB" id="A0A3N9WS31"/>